<evidence type="ECO:0000313" key="1">
    <source>
        <dbReference type="EMBL" id="CAD2175770.1"/>
    </source>
</evidence>
<reference evidence="1 2" key="1">
    <citation type="submission" date="2020-08" db="EMBL/GenBank/DDBJ databases">
        <authorList>
            <person name="Koutsovoulos G."/>
            <person name="Danchin GJ E."/>
        </authorList>
    </citation>
    <scope>NUCLEOTIDE SEQUENCE [LARGE SCALE GENOMIC DNA]</scope>
</reference>
<accession>A0A6V7VLB9</accession>
<protein>
    <submittedName>
        <fullName evidence="1">Uncharacterized protein</fullName>
    </submittedName>
</protein>
<proteinExistence type="predicted"/>
<comment type="caution">
    <text evidence="1">The sequence shown here is derived from an EMBL/GenBank/DDBJ whole genome shotgun (WGS) entry which is preliminary data.</text>
</comment>
<dbReference type="Proteomes" id="UP000580250">
    <property type="component" value="Unassembled WGS sequence"/>
</dbReference>
<gene>
    <name evidence="1" type="ORF">MENT_LOCUS27514</name>
</gene>
<dbReference type="AlphaFoldDB" id="A0A6V7VLB9"/>
<evidence type="ECO:0000313" key="2">
    <source>
        <dbReference type="Proteomes" id="UP000580250"/>
    </source>
</evidence>
<organism evidence="1 2">
    <name type="scientific">Meloidogyne enterolobii</name>
    <name type="common">Root-knot nematode worm</name>
    <name type="synonym">Meloidogyne mayaguensis</name>
    <dbReference type="NCBI Taxonomy" id="390850"/>
    <lineage>
        <taxon>Eukaryota</taxon>
        <taxon>Metazoa</taxon>
        <taxon>Ecdysozoa</taxon>
        <taxon>Nematoda</taxon>
        <taxon>Chromadorea</taxon>
        <taxon>Rhabditida</taxon>
        <taxon>Tylenchina</taxon>
        <taxon>Tylenchomorpha</taxon>
        <taxon>Tylenchoidea</taxon>
        <taxon>Meloidogynidae</taxon>
        <taxon>Meloidogyninae</taxon>
        <taxon>Meloidogyne</taxon>
    </lineage>
</organism>
<name>A0A6V7VLB9_MELEN</name>
<dbReference type="EMBL" id="CAJEWN010000261">
    <property type="protein sequence ID" value="CAD2175770.1"/>
    <property type="molecule type" value="Genomic_DNA"/>
</dbReference>
<sequence length="110" mass="12967">MGDKKDIKDEEIVEQTEVDKEALEESRKSEKLKEDKNAEISLNDILNEEKEKYYVENEAKNIFMGNEDSPTNIKIDQNKLAIKLGLNIWFDHYYKRSNKVTLIFIIRKGN</sequence>